<evidence type="ECO:0000259" key="4">
    <source>
        <dbReference type="PROSITE" id="PS50835"/>
    </source>
</evidence>
<dbReference type="InterPro" id="IPR013783">
    <property type="entry name" value="Ig-like_fold"/>
</dbReference>
<dbReference type="Gene3D" id="2.60.40.10">
    <property type="entry name" value="Immunoglobulins"/>
    <property type="match status" value="1"/>
</dbReference>
<sequence length="215" mass="23349">MELTTMCTVLASLRVLPNKSQFFKIYAYHFVIEDTYPSDTGVYWCESVAGSCSNAVNISVNAGPVILESPALPVTEGEPVTLSCRNQTSILSADFYKDGRLIRSSSTGNITIHSVSKSDEGLYRCNVSDGGQSPDSWLTVREAARPESPAQPLVLVVLPVLGACLVLSSLTLLGLWRNHKDEADVDYTDVTITQEGLPVRIRDADTSSTYSTVRP</sequence>
<keyword evidence="6" id="KW-1185">Reference proteome</keyword>
<dbReference type="GO" id="GO:0006955">
    <property type="term" value="P:immune response"/>
    <property type="evidence" value="ECO:0007669"/>
    <property type="project" value="TreeGrafter"/>
</dbReference>
<dbReference type="InterPro" id="IPR050488">
    <property type="entry name" value="Ig_Fc_receptor"/>
</dbReference>
<evidence type="ECO:0000256" key="1">
    <source>
        <dbReference type="ARBA" id="ARBA00022729"/>
    </source>
</evidence>
<dbReference type="EMBL" id="JAUZQC010000025">
    <property type="protein sequence ID" value="KAK5848115.1"/>
    <property type="molecule type" value="Genomic_DNA"/>
</dbReference>
<dbReference type="AlphaFoldDB" id="A0AAN7WSP1"/>
<proteinExistence type="predicted"/>
<keyword evidence="1" id="KW-0732">Signal</keyword>
<evidence type="ECO:0000313" key="6">
    <source>
        <dbReference type="Proteomes" id="UP001346869"/>
    </source>
</evidence>
<dbReference type="Pfam" id="PF13895">
    <property type="entry name" value="Ig_2"/>
    <property type="match status" value="1"/>
</dbReference>
<dbReference type="Proteomes" id="UP001346869">
    <property type="component" value="Unassembled WGS sequence"/>
</dbReference>
<reference evidence="5 6" key="2">
    <citation type="journal article" date="2023" name="Mol. Biol. Evol.">
        <title>Genomics of Secondarily Temperate Adaptation in the Only Non-Antarctic Icefish.</title>
        <authorList>
            <person name="Rivera-Colon A.G."/>
            <person name="Rayamajhi N."/>
            <person name="Minhas B.F."/>
            <person name="Madrigal G."/>
            <person name="Bilyk K.T."/>
            <person name="Yoon V."/>
            <person name="Hune M."/>
            <person name="Gregory S."/>
            <person name="Cheng C.H.C."/>
            <person name="Catchen J.M."/>
        </authorList>
    </citation>
    <scope>NUCLEOTIDE SEQUENCE [LARGE SCALE GENOMIC DNA]</scope>
    <source>
        <strain evidence="5">JMC-PN-2008</strain>
    </source>
</reference>
<dbReference type="PANTHER" id="PTHR11481:SF64">
    <property type="entry name" value="FC RECEPTOR-LIKE PROTEIN 4"/>
    <property type="match status" value="1"/>
</dbReference>
<dbReference type="InterPro" id="IPR007110">
    <property type="entry name" value="Ig-like_dom"/>
</dbReference>
<dbReference type="SMART" id="SM00409">
    <property type="entry name" value="IG"/>
    <property type="match status" value="1"/>
</dbReference>
<accession>A0AAN7WSP1</accession>
<dbReference type="InterPro" id="IPR003599">
    <property type="entry name" value="Ig_sub"/>
</dbReference>
<keyword evidence="2" id="KW-1015">Disulfide bond</keyword>
<protein>
    <recommendedName>
        <fullName evidence="4">Ig-like domain-containing protein</fullName>
    </recommendedName>
</protein>
<dbReference type="PROSITE" id="PS50835">
    <property type="entry name" value="IG_LIKE"/>
    <property type="match status" value="1"/>
</dbReference>
<dbReference type="GO" id="GO:0007166">
    <property type="term" value="P:cell surface receptor signaling pathway"/>
    <property type="evidence" value="ECO:0007669"/>
    <property type="project" value="TreeGrafter"/>
</dbReference>
<name>A0AAN7WSP1_ELEMC</name>
<evidence type="ECO:0000256" key="3">
    <source>
        <dbReference type="SAM" id="Phobius"/>
    </source>
</evidence>
<keyword evidence="3" id="KW-1133">Transmembrane helix</keyword>
<keyword evidence="3" id="KW-0812">Transmembrane</keyword>
<gene>
    <name evidence="5" type="ORF">PBY51_005760</name>
</gene>
<evidence type="ECO:0000256" key="2">
    <source>
        <dbReference type="ARBA" id="ARBA00023157"/>
    </source>
</evidence>
<dbReference type="InterPro" id="IPR036179">
    <property type="entry name" value="Ig-like_dom_sf"/>
</dbReference>
<feature type="transmembrane region" description="Helical" evidence="3">
    <location>
        <begin position="153"/>
        <end position="176"/>
    </location>
</feature>
<evidence type="ECO:0000313" key="5">
    <source>
        <dbReference type="EMBL" id="KAK5848115.1"/>
    </source>
</evidence>
<dbReference type="SUPFAM" id="SSF48726">
    <property type="entry name" value="Immunoglobulin"/>
    <property type="match status" value="1"/>
</dbReference>
<dbReference type="GO" id="GO:0009897">
    <property type="term" value="C:external side of plasma membrane"/>
    <property type="evidence" value="ECO:0007669"/>
    <property type="project" value="TreeGrafter"/>
</dbReference>
<organism evidence="5 6">
    <name type="scientific">Eleginops maclovinus</name>
    <name type="common">Patagonian blennie</name>
    <name type="synonym">Eleginus maclovinus</name>
    <dbReference type="NCBI Taxonomy" id="56733"/>
    <lineage>
        <taxon>Eukaryota</taxon>
        <taxon>Metazoa</taxon>
        <taxon>Chordata</taxon>
        <taxon>Craniata</taxon>
        <taxon>Vertebrata</taxon>
        <taxon>Euteleostomi</taxon>
        <taxon>Actinopterygii</taxon>
        <taxon>Neopterygii</taxon>
        <taxon>Teleostei</taxon>
        <taxon>Neoteleostei</taxon>
        <taxon>Acanthomorphata</taxon>
        <taxon>Eupercaria</taxon>
        <taxon>Perciformes</taxon>
        <taxon>Notothenioidei</taxon>
        <taxon>Eleginopidae</taxon>
        <taxon>Eleginops</taxon>
    </lineage>
</organism>
<dbReference type="GO" id="GO:0004888">
    <property type="term" value="F:transmembrane signaling receptor activity"/>
    <property type="evidence" value="ECO:0007669"/>
    <property type="project" value="TreeGrafter"/>
</dbReference>
<comment type="caution">
    <text evidence="5">The sequence shown here is derived from an EMBL/GenBank/DDBJ whole genome shotgun (WGS) entry which is preliminary data.</text>
</comment>
<feature type="domain" description="Ig-like" evidence="4">
    <location>
        <begin position="64"/>
        <end position="141"/>
    </location>
</feature>
<keyword evidence="3" id="KW-0472">Membrane</keyword>
<dbReference type="PANTHER" id="PTHR11481">
    <property type="entry name" value="IMMUNOGLOBULIN FC RECEPTOR"/>
    <property type="match status" value="1"/>
</dbReference>
<reference evidence="5 6" key="1">
    <citation type="journal article" date="2023" name="Genes (Basel)">
        <title>Chromosome-Level Genome Assembly and Circadian Gene Repertoire of the Patagonia Blennie Eleginops maclovinus-The Closest Ancestral Proxy of Antarctic Cryonotothenioids.</title>
        <authorList>
            <person name="Cheng C.C."/>
            <person name="Rivera-Colon A.G."/>
            <person name="Minhas B.F."/>
            <person name="Wilson L."/>
            <person name="Rayamajhi N."/>
            <person name="Vargas-Chacoff L."/>
            <person name="Catchen J.M."/>
        </authorList>
    </citation>
    <scope>NUCLEOTIDE SEQUENCE [LARGE SCALE GENOMIC DNA]</scope>
    <source>
        <strain evidence="5">JMC-PN-2008</strain>
    </source>
</reference>